<dbReference type="Pfam" id="PF04542">
    <property type="entry name" value="Sigma70_r2"/>
    <property type="match status" value="1"/>
</dbReference>
<evidence type="ECO:0000256" key="1">
    <source>
        <dbReference type="ARBA" id="ARBA00010641"/>
    </source>
</evidence>
<evidence type="ECO:0000256" key="2">
    <source>
        <dbReference type="ARBA" id="ARBA00023015"/>
    </source>
</evidence>
<feature type="domain" description="DUF6596" evidence="7">
    <location>
        <begin position="185"/>
        <end position="279"/>
    </location>
</feature>
<dbReference type="AlphaFoldDB" id="A0A7W4UU14"/>
<dbReference type="GO" id="GO:0016987">
    <property type="term" value="F:sigma factor activity"/>
    <property type="evidence" value="ECO:0007669"/>
    <property type="project" value="UniProtKB-KW"/>
</dbReference>
<dbReference type="RefSeq" id="WP_221209319.1">
    <property type="nucleotide sequence ID" value="NZ_JACHVP010000001.1"/>
</dbReference>
<reference evidence="8 9" key="1">
    <citation type="submission" date="2020-08" db="EMBL/GenBank/DDBJ databases">
        <title>Sequencing the genomes of 1000 actinobacteria strains.</title>
        <authorList>
            <person name="Klenk H.-P."/>
        </authorList>
    </citation>
    <scope>NUCLEOTIDE SEQUENCE [LARGE SCALE GENOMIC DNA]</scope>
    <source>
        <strain evidence="8 9">DSM 20146</strain>
    </source>
</reference>
<dbReference type="GO" id="GO:0003677">
    <property type="term" value="F:DNA binding"/>
    <property type="evidence" value="ECO:0007669"/>
    <property type="project" value="InterPro"/>
</dbReference>
<feature type="domain" description="RNA polymerase sigma-70 region 2" evidence="5">
    <location>
        <begin position="9"/>
        <end position="74"/>
    </location>
</feature>
<comment type="caution">
    <text evidence="8">The sequence shown here is derived from an EMBL/GenBank/DDBJ whole genome shotgun (WGS) entry which is preliminary data.</text>
</comment>
<evidence type="ECO:0000313" key="8">
    <source>
        <dbReference type="EMBL" id="MBB2966047.1"/>
    </source>
</evidence>
<comment type="similarity">
    <text evidence="1">Belongs to the sigma-70 factor family. ECF subfamily.</text>
</comment>
<dbReference type="InterPro" id="IPR046531">
    <property type="entry name" value="DUF6596"/>
</dbReference>
<dbReference type="SUPFAM" id="SSF88659">
    <property type="entry name" value="Sigma3 and sigma4 domains of RNA polymerase sigma factors"/>
    <property type="match status" value="1"/>
</dbReference>
<proteinExistence type="inferred from homology"/>
<organism evidence="8 9">
    <name type="scientific">Leifsonia aquatica</name>
    <name type="common">Corynebacterium aquaticum</name>
    <dbReference type="NCBI Taxonomy" id="144185"/>
    <lineage>
        <taxon>Bacteria</taxon>
        <taxon>Bacillati</taxon>
        <taxon>Actinomycetota</taxon>
        <taxon>Actinomycetes</taxon>
        <taxon>Micrococcales</taxon>
        <taxon>Microbacteriaceae</taxon>
        <taxon>Leifsonia</taxon>
    </lineage>
</organism>
<keyword evidence="3" id="KW-0731">Sigma factor</keyword>
<keyword evidence="9" id="KW-1185">Reference proteome</keyword>
<dbReference type="InterPro" id="IPR014284">
    <property type="entry name" value="RNA_pol_sigma-70_dom"/>
</dbReference>
<gene>
    <name evidence="8" type="ORF">FHX33_000779</name>
</gene>
<dbReference type="Pfam" id="PF08281">
    <property type="entry name" value="Sigma70_r4_2"/>
    <property type="match status" value="1"/>
</dbReference>
<feature type="domain" description="RNA polymerase sigma factor 70 region 4 type 2" evidence="6">
    <location>
        <begin position="116"/>
        <end position="167"/>
    </location>
</feature>
<evidence type="ECO:0000259" key="6">
    <source>
        <dbReference type="Pfam" id="PF08281"/>
    </source>
</evidence>
<keyword evidence="2" id="KW-0805">Transcription regulation</keyword>
<dbReference type="Gene3D" id="1.10.1740.10">
    <property type="match status" value="1"/>
</dbReference>
<dbReference type="EMBL" id="JACHVP010000001">
    <property type="protein sequence ID" value="MBB2966047.1"/>
    <property type="molecule type" value="Genomic_DNA"/>
</dbReference>
<evidence type="ECO:0000259" key="5">
    <source>
        <dbReference type="Pfam" id="PF04542"/>
    </source>
</evidence>
<dbReference type="PANTHER" id="PTHR47756:SF2">
    <property type="entry name" value="BLL6612 PROTEIN"/>
    <property type="match status" value="1"/>
</dbReference>
<dbReference type="InterPro" id="IPR007627">
    <property type="entry name" value="RNA_pol_sigma70_r2"/>
</dbReference>
<dbReference type="Pfam" id="PF20239">
    <property type="entry name" value="DUF6596"/>
    <property type="match status" value="1"/>
</dbReference>
<dbReference type="PANTHER" id="PTHR47756">
    <property type="entry name" value="BLL6612 PROTEIN-RELATED"/>
    <property type="match status" value="1"/>
</dbReference>
<dbReference type="InterPro" id="IPR013324">
    <property type="entry name" value="RNA_pol_sigma_r3/r4-like"/>
</dbReference>
<protein>
    <submittedName>
        <fullName evidence="8">RNA polymerase sigma-70 factor (ECF subfamily)</fullName>
    </submittedName>
</protein>
<dbReference type="SUPFAM" id="SSF88946">
    <property type="entry name" value="Sigma2 domain of RNA polymerase sigma factors"/>
    <property type="match status" value="1"/>
</dbReference>
<dbReference type="GO" id="GO:0006352">
    <property type="term" value="P:DNA-templated transcription initiation"/>
    <property type="evidence" value="ECO:0007669"/>
    <property type="project" value="InterPro"/>
</dbReference>
<dbReference type="InterPro" id="IPR013249">
    <property type="entry name" value="RNA_pol_sigma70_r4_t2"/>
</dbReference>
<evidence type="ECO:0000313" key="9">
    <source>
        <dbReference type="Proteomes" id="UP000538196"/>
    </source>
</evidence>
<evidence type="ECO:0000256" key="4">
    <source>
        <dbReference type="ARBA" id="ARBA00023163"/>
    </source>
</evidence>
<accession>A0A7W4UU14</accession>
<dbReference type="NCBIfam" id="TIGR02937">
    <property type="entry name" value="sigma70-ECF"/>
    <property type="match status" value="1"/>
</dbReference>
<keyword evidence="4" id="KW-0804">Transcription</keyword>
<name>A0A7W4UU14_LEIAQ</name>
<dbReference type="Proteomes" id="UP000538196">
    <property type="component" value="Unassembled WGS sequence"/>
</dbReference>
<dbReference type="InterPro" id="IPR013325">
    <property type="entry name" value="RNA_pol_sigma_r2"/>
</dbReference>
<sequence>MTTAIERAYRTEAPRILGAVARSVGDLQLAEDAVQEAFARAVAEASAGREPSNPAAWITTVARRIAVDLRRREATATRALPVLAAEEAGREAAAHAAEADMLMDDVFTGDERLELILLVCHPEVAEETRVALALRFVCAVPTAQVAEVFLVPEPTMAARLTRAKKRIHDSRLRFAADDPGDLTARLPDALTTVYLLYTVGHARADGRLRTDAIELARDARRIRPDDPEAAGLLALLLLTEARQTTRLSEVDEFVTLAEADRSHWNRALLDEGERLATAALADGAGELPGRFALQAAIAGLHGIAPTWATTDWPAIARLYDGLVRVWPSAPAQLGRAVARGYSPDIGPEAAVAELDARPELFEGVIAAQALAVRADLLRAAGRPERAAAAYAHALDATTDERVRRFLARRLAEQQGA</sequence>
<evidence type="ECO:0000259" key="7">
    <source>
        <dbReference type="Pfam" id="PF20239"/>
    </source>
</evidence>
<evidence type="ECO:0000256" key="3">
    <source>
        <dbReference type="ARBA" id="ARBA00023082"/>
    </source>
</evidence>